<feature type="region of interest" description="Disordered" evidence="1">
    <location>
        <begin position="264"/>
        <end position="295"/>
    </location>
</feature>
<evidence type="ECO:0000313" key="4">
    <source>
        <dbReference type="Proteomes" id="UP001595764"/>
    </source>
</evidence>
<dbReference type="InterPro" id="IPR010982">
    <property type="entry name" value="Lambda_DNA-bd_dom_sf"/>
</dbReference>
<dbReference type="PROSITE" id="PS50943">
    <property type="entry name" value="HTH_CROC1"/>
    <property type="match status" value="1"/>
</dbReference>
<dbReference type="Gene3D" id="1.10.260.40">
    <property type="entry name" value="lambda repressor-like DNA-binding domains"/>
    <property type="match status" value="1"/>
</dbReference>
<sequence>MILGAALRRLRIEAQWGLRELSRRIGINPSLISNWESGQRTPSSEDVAGYLGALGVVGEDKKRILNLARSLTAGVVIAGDQPMPHYLATLLDVEGVAKSATVWEPTLVPDLLQLPEYANEVLLALGRSRDRTTELAELRELRAKMISGPKAKPVTAYIGELVVHGLAASAETTAAQLWHLARLNQKRTNVTVRVVPSGISCHPALSSGWTRYELHQPVVCINHVISGSFVHDRSGDYTQAVAELARIALTEKESTRTLVQFAAKHGEPQQQEGPRTSHLSSQQQRLPGRTDIRLK</sequence>
<dbReference type="EMBL" id="JBHRWI010000005">
    <property type="protein sequence ID" value="MFC3509583.1"/>
    <property type="molecule type" value="Genomic_DNA"/>
</dbReference>
<organism evidence="3 4">
    <name type="scientific">Amycolatopsis halotolerans</name>
    <dbReference type="NCBI Taxonomy" id="330083"/>
    <lineage>
        <taxon>Bacteria</taxon>
        <taxon>Bacillati</taxon>
        <taxon>Actinomycetota</taxon>
        <taxon>Actinomycetes</taxon>
        <taxon>Pseudonocardiales</taxon>
        <taxon>Pseudonocardiaceae</taxon>
        <taxon>Amycolatopsis</taxon>
    </lineage>
</organism>
<feature type="compositionally biased region" description="Polar residues" evidence="1">
    <location>
        <begin position="268"/>
        <end position="285"/>
    </location>
</feature>
<gene>
    <name evidence="3" type="ORF">ACFORO_05375</name>
</gene>
<dbReference type="InterPro" id="IPR043917">
    <property type="entry name" value="DUF5753"/>
</dbReference>
<dbReference type="CDD" id="cd00093">
    <property type="entry name" value="HTH_XRE"/>
    <property type="match status" value="1"/>
</dbReference>
<evidence type="ECO:0000256" key="1">
    <source>
        <dbReference type="SAM" id="MobiDB-lite"/>
    </source>
</evidence>
<dbReference type="RefSeq" id="WP_377872005.1">
    <property type="nucleotide sequence ID" value="NZ_JBHMAY010000035.1"/>
</dbReference>
<reference evidence="4" key="1">
    <citation type="journal article" date="2019" name="Int. J. Syst. Evol. Microbiol.">
        <title>The Global Catalogue of Microorganisms (GCM) 10K type strain sequencing project: providing services to taxonomists for standard genome sequencing and annotation.</title>
        <authorList>
            <consortium name="The Broad Institute Genomics Platform"/>
            <consortium name="The Broad Institute Genome Sequencing Center for Infectious Disease"/>
            <person name="Wu L."/>
            <person name="Ma J."/>
        </authorList>
    </citation>
    <scope>NUCLEOTIDE SEQUENCE [LARGE SCALE GENOMIC DNA]</scope>
    <source>
        <strain evidence="4">CGMCC 4.7682</strain>
    </source>
</reference>
<evidence type="ECO:0000259" key="2">
    <source>
        <dbReference type="PROSITE" id="PS50943"/>
    </source>
</evidence>
<accession>A0ABV7Q8I9</accession>
<dbReference type="SUPFAM" id="SSF47413">
    <property type="entry name" value="lambda repressor-like DNA-binding domains"/>
    <property type="match status" value="1"/>
</dbReference>
<proteinExistence type="predicted"/>
<feature type="domain" description="HTH cro/C1-type" evidence="2">
    <location>
        <begin position="7"/>
        <end position="61"/>
    </location>
</feature>
<dbReference type="Pfam" id="PF19054">
    <property type="entry name" value="DUF5753"/>
    <property type="match status" value="1"/>
</dbReference>
<dbReference type="InterPro" id="IPR001387">
    <property type="entry name" value="Cro/C1-type_HTH"/>
</dbReference>
<dbReference type="SMART" id="SM00530">
    <property type="entry name" value="HTH_XRE"/>
    <property type="match status" value="1"/>
</dbReference>
<evidence type="ECO:0000313" key="3">
    <source>
        <dbReference type="EMBL" id="MFC3509583.1"/>
    </source>
</evidence>
<protein>
    <submittedName>
        <fullName evidence="3">Helix-turn-helix domain-containing protein</fullName>
    </submittedName>
</protein>
<comment type="caution">
    <text evidence="3">The sequence shown here is derived from an EMBL/GenBank/DDBJ whole genome shotgun (WGS) entry which is preliminary data.</text>
</comment>
<dbReference type="Pfam" id="PF13560">
    <property type="entry name" value="HTH_31"/>
    <property type="match status" value="1"/>
</dbReference>
<keyword evidence="4" id="KW-1185">Reference proteome</keyword>
<name>A0ABV7Q8I9_9PSEU</name>
<dbReference type="Proteomes" id="UP001595764">
    <property type="component" value="Unassembled WGS sequence"/>
</dbReference>